<proteinExistence type="predicted"/>
<dbReference type="CDD" id="cd16433">
    <property type="entry name" value="CheB"/>
    <property type="match status" value="1"/>
</dbReference>
<evidence type="ECO:0000256" key="3">
    <source>
        <dbReference type="ARBA" id="ARBA00048267"/>
    </source>
</evidence>
<accession>A0A2T0U3D6</accession>
<dbReference type="InterPro" id="IPR035909">
    <property type="entry name" value="CheB_C"/>
</dbReference>
<keyword evidence="4" id="KW-0145">Chemotaxis</keyword>
<dbReference type="OrthoDB" id="1524092at2"/>
<dbReference type="AlphaFoldDB" id="A0A2T0U3D6"/>
<feature type="active site" evidence="4">
    <location>
        <position position="138"/>
    </location>
</feature>
<dbReference type="EMBL" id="PVTH01000006">
    <property type="protein sequence ID" value="PRY52426.1"/>
    <property type="molecule type" value="Genomic_DNA"/>
</dbReference>
<feature type="active site" evidence="4">
    <location>
        <position position="45"/>
    </location>
</feature>
<evidence type="ECO:0000256" key="4">
    <source>
        <dbReference type="PROSITE-ProRule" id="PRU00050"/>
    </source>
</evidence>
<dbReference type="Proteomes" id="UP000238034">
    <property type="component" value="Unassembled WGS sequence"/>
</dbReference>
<dbReference type="SUPFAM" id="SSF52738">
    <property type="entry name" value="Methylesterase CheB, C-terminal domain"/>
    <property type="match status" value="1"/>
</dbReference>
<dbReference type="EC" id="3.1.1.61" evidence="2"/>
<dbReference type="PROSITE" id="PS50122">
    <property type="entry name" value="CHEB"/>
    <property type="match status" value="1"/>
</dbReference>
<reference evidence="6 7" key="1">
    <citation type="submission" date="2018-03" db="EMBL/GenBank/DDBJ databases">
        <title>Genomic Encyclopedia of Type Strains, Phase III (KMG-III): the genomes of soil and plant-associated and newly described type strains.</title>
        <authorList>
            <person name="Whitman W."/>
        </authorList>
    </citation>
    <scope>NUCLEOTIDE SEQUENCE [LARGE SCALE GENOMIC DNA]</scope>
    <source>
        <strain evidence="6 7">CGMCC 1.9313</strain>
    </source>
</reference>
<feature type="domain" description="CheB-type methylesterase" evidence="5">
    <location>
        <begin position="6"/>
        <end position="186"/>
    </location>
</feature>
<dbReference type="GO" id="GO:0008984">
    <property type="term" value="F:protein-glutamate methylesterase activity"/>
    <property type="evidence" value="ECO:0007669"/>
    <property type="project" value="UniProtKB-EC"/>
</dbReference>
<evidence type="ECO:0000256" key="2">
    <source>
        <dbReference type="ARBA" id="ARBA00039140"/>
    </source>
</evidence>
<evidence type="ECO:0000259" key="5">
    <source>
        <dbReference type="PROSITE" id="PS50122"/>
    </source>
</evidence>
<feature type="active site" evidence="4">
    <location>
        <position position="18"/>
    </location>
</feature>
<dbReference type="RefSeq" id="WP_106293538.1">
    <property type="nucleotide sequence ID" value="NZ_PVTH01000006.1"/>
</dbReference>
<keyword evidence="7" id="KW-1185">Reference proteome</keyword>
<comment type="caution">
    <text evidence="6">The sequence shown here is derived from an EMBL/GenBank/DDBJ whole genome shotgun (WGS) entry which is preliminary data.</text>
</comment>
<dbReference type="PANTHER" id="PTHR42872">
    <property type="entry name" value="PROTEIN-GLUTAMATE METHYLESTERASE/PROTEIN-GLUTAMINE GLUTAMINASE"/>
    <property type="match status" value="1"/>
</dbReference>
<sequence>MEKDSLNRSVEILVIAGSAGSLDVILKMLPRLDVEVNFPIIVVLHRKASYDSSLADLLATRTTIPVVEAEEKDQLRKGVVYLAPADYHLLIESDRSLSLDYSEKIQYSRPCIDVTLENVAEVYKDRAAAILLSGANSDGAKGLKRIKQAGGITAVQNPATAEVSFMPNQALQTAKIDYVLEVDEIAYFINKLSAMTF</sequence>
<dbReference type="PANTHER" id="PTHR42872:SF3">
    <property type="entry name" value="PROTEIN-GLUTAMATE METHYLESTERASE_PROTEIN-GLUTAMINE GLUTAMINASE 1"/>
    <property type="match status" value="1"/>
</dbReference>
<gene>
    <name evidence="6" type="ORF">B0I27_106187</name>
</gene>
<dbReference type="Gene3D" id="3.40.50.180">
    <property type="entry name" value="Methylesterase CheB, C-terminal domain"/>
    <property type="match status" value="1"/>
</dbReference>
<name>A0A2T0U3D6_9SPHI</name>
<keyword evidence="1 4" id="KW-0378">Hydrolase</keyword>
<dbReference type="GO" id="GO:0005737">
    <property type="term" value="C:cytoplasm"/>
    <property type="evidence" value="ECO:0007669"/>
    <property type="project" value="InterPro"/>
</dbReference>
<dbReference type="GO" id="GO:0006935">
    <property type="term" value="P:chemotaxis"/>
    <property type="evidence" value="ECO:0007669"/>
    <property type="project" value="UniProtKB-UniRule"/>
</dbReference>
<protein>
    <recommendedName>
        <fullName evidence="2">protein-glutamate methylesterase</fullName>
        <ecNumber evidence="2">3.1.1.61</ecNumber>
    </recommendedName>
</protein>
<evidence type="ECO:0000313" key="7">
    <source>
        <dbReference type="Proteomes" id="UP000238034"/>
    </source>
</evidence>
<dbReference type="Pfam" id="PF01339">
    <property type="entry name" value="CheB_methylest"/>
    <property type="match status" value="1"/>
</dbReference>
<evidence type="ECO:0000256" key="1">
    <source>
        <dbReference type="ARBA" id="ARBA00022801"/>
    </source>
</evidence>
<dbReference type="InterPro" id="IPR000673">
    <property type="entry name" value="Sig_transdc_resp-reg_Me-estase"/>
</dbReference>
<organism evidence="6 7">
    <name type="scientific">Arcticibacter pallidicorallinus</name>
    <dbReference type="NCBI Taxonomy" id="1259464"/>
    <lineage>
        <taxon>Bacteria</taxon>
        <taxon>Pseudomonadati</taxon>
        <taxon>Bacteroidota</taxon>
        <taxon>Sphingobacteriia</taxon>
        <taxon>Sphingobacteriales</taxon>
        <taxon>Sphingobacteriaceae</taxon>
        <taxon>Arcticibacter</taxon>
    </lineage>
</organism>
<evidence type="ECO:0000313" key="6">
    <source>
        <dbReference type="EMBL" id="PRY52426.1"/>
    </source>
</evidence>
<dbReference type="GO" id="GO:0000156">
    <property type="term" value="F:phosphorelay response regulator activity"/>
    <property type="evidence" value="ECO:0007669"/>
    <property type="project" value="InterPro"/>
</dbReference>
<comment type="catalytic activity">
    <reaction evidence="3">
        <text>[protein]-L-glutamate 5-O-methyl ester + H2O = L-glutamyl-[protein] + methanol + H(+)</text>
        <dbReference type="Rhea" id="RHEA:23236"/>
        <dbReference type="Rhea" id="RHEA-COMP:10208"/>
        <dbReference type="Rhea" id="RHEA-COMP:10311"/>
        <dbReference type="ChEBI" id="CHEBI:15377"/>
        <dbReference type="ChEBI" id="CHEBI:15378"/>
        <dbReference type="ChEBI" id="CHEBI:17790"/>
        <dbReference type="ChEBI" id="CHEBI:29973"/>
        <dbReference type="ChEBI" id="CHEBI:82795"/>
        <dbReference type="EC" id="3.1.1.61"/>
    </reaction>
</comment>